<name>A0A0M2UV79_9BACT</name>
<gene>
    <name evidence="1" type="ORF">BROFUL_01311</name>
</gene>
<dbReference type="EMBL" id="LAQJ01000138">
    <property type="protein sequence ID" value="KKO19963.1"/>
    <property type="molecule type" value="Genomic_DNA"/>
</dbReference>
<proteinExistence type="predicted"/>
<evidence type="ECO:0000313" key="1">
    <source>
        <dbReference type="EMBL" id="KKO19963.1"/>
    </source>
</evidence>
<dbReference type="AlphaFoldDB" id="A0A0M2UV79"/>
<dbReference type="Proteomes" id="UP000034954">
    <property type="component" value="Unassembled WGS sequence"/>
</dbReference>
<keyword evidence="2" id="KW-1185">Reference proteome</keyword>
<reference evidence="1 2" key="1">
    <citation type="journal article" date="2013" name="BMC Microbiol.">
        <title>Identification of the type II cytochrome c maturation pathway in anammox bacteria by comparative genomics.</title>
        <authorList>
            <person name="Ferousi C."/>
            <person name="Speth D.R."/>
            <person name="Reimann J."/>
            <person name="Op den Camp H.J."/>
            <person name="Allen J.W."/>
            <person name="Keltjens J.T."/>
            <person name="Jetten M.S."/>
        </authorList>
    </citation>
    <scope>NUCLEOTIDE SEQUENCE [LARGE SCALE GENOMIC DNA]</scope>
    <source>
        <strain evidence="1">RU1</strain>
    </source>
</reference>
<sequence>MDKLCLSVLNYYKSQIVSLWSIIAQKRYRERYRAGTGKDPLVCPQCGQEMDICTIWHPRYGVIYDELNEIKRGKYEQSDVQGVITIPWSVLSESPLKALSS</sequence>
<organism evidence="1 2">
    <name type="scientific">Candidatus Brocadia fulgida</name>
    <dbReference type="NCBI Taxonomy" id="380242"/>
    <lineage>
        <taxon>Bacteria</taxon>
        <taxon>Pseudomonadati</taxon>
        <taxon>Planctomycetota</taxon>
        <taxon>Candidatus Brocadiia</taxon>
        <taxon>Candidatus Brocadiales</taxon>
        <taxon>Candidatus Brocadiaceae</taxon>
        <taxon>Candidatus Brocadia</taxon>
    </lineage>
</organism>
<evidence type="ECO:0000313" key="2">
    <source>
        <dbReference type="Proteomes" id="UP000034954"/>
    </source>
</evidence>
<protein>
    <submittedName>
        <fullName evidence="1">Uncharacterized protein</fullName>
    </submittedName>
</protein>
<accession>A0A0M2UV79</accession>
<comment type="caution">
    <text evidence="1">The sequence shown here is derived from an EMBL/GenBank/DDBJ whole genome shotgun (WGS) entry which is preliminary data.</text>
</comment>